<keyword evidence="3" id="KW-1185">Reference proteome</keyword>
<evidence type="ECO:0000313" key="3">
    <source>
        <dbReference type="Proteomes" id="UP000182841"/>
    </source>
</evidence>
<name>A0A1H9W1M1_9ACTN</name>
<feature type="region of interest" description="Disordered" evidence="1">
    <location>
        <begin position="1"/>
        <end position="20"/>
    </location>
</feature>
<reference evidence="3" key="1">
    <citation type="submission" date="2016-10" db="EMBL/GenBank/DDBJ databases">
        <authorList>
            <person name="Varghese N."/>
            <person name="Submissions S."/>
        </authorList>
    </citation>
    <scope>NUCLEOTIDE SEQUENCE [LARGE SCALE GENOMIC DNA]</scope>
    <source>
        <strain evidence="3">CGMCC 4.6825</strain>
    </source>
</reference>
<accession>A0A1H9W1M1</accession>
<evidence type="ECO:0000313" key="2">
    <source>
        <dbReference type="EMBL" id="SES27728.1"/>
    </source>
</evidence>
<proteinExistence type="predicted"/>
<dbReference type="AlphaFoldDB" id="A0A1H9W1M1"/>
<dbReference type="EMBL" id="FOGO01000014">
    <property type="protein sequence ID" value="SES27728.1"/>
    <property type="molecule type" value="Genomic_DNA"/>
</dbReference>
<gene>
    <name evidence="2" type="ORF">SAMN05421870_114164</name>
</gene>
<protein>
    <submittedName>
        <fullName evidence="2">Uncharacterized protein</fullName>
    </submittedName>
</protein>
<evidence type="ECO:0000256" key="1">
    <source>
        <dbReference type="SAM" id="MobiDB-lite"/>
    </source>
</evidence>
<sequence>MYSRSRGAGGEPGDTSYTRRGAVLAARSAASSLSS</sequence>
<dbReference type="Proteomes" id="UP000182841">
    <property type="component" value="Unassembled WGS sequence"/>
</dbReference>
<organism evidence="2 3">
    <name type="scientific">Streptomyces qinglanensis</name>
    <dbReference type="NCBI Taxonomy" id="943816"/>
    <lineage>
        <taxon>Bacteria</taxon>
        <taxon>Bacillati</taxon>
        <taxon>Actinomycetota</taxon>
        <taxon>Actinomycetes</taxon>
        <taxon>Kitasatosporales</taxon>
        <taxon>Streptomycetaceae</taxon>
        <taxon>Streptomyces</taxon>
    </lineage>
</organism>